<reference evidence="4 5" key="1">
    <citation type="journal article" date="2016" name="Int. J. Syst. Evol. Microbiol.">
        <title>Ensifer glycinis sp. nov., an novel rhizobial species associated with Glycine spp.</title>
        <authorList>
            <person name="Yan H."/>
            <person name="Yan J."/>
            <person name="Sui X.H."/>
            <person name="Wang E.T."/>
            <person name="Chen W.X."/>
            <person name="Zhang X.X."/>
            <person name="Chen W.F."/>
        </authorList>
    </citation>
    <scope>NUCLEOTIDE SEQUENCE [LARGE SCALE GENOMIC DNA]</scope>
    <source>
        <strain evidence="4 5">CCBAU 23380</strain>
    </source>
</reference>
<dbReference type="OrthoDB" id="931854at2"/>
<accession>A0A178XPQ0</accession>
<evidence type="ECO:0000259" key="1">
    <source>
        <dbReference type="Pfam" id="PF25837"/>
    </source>
</evidence>
<feature type="domain" description="D-apionate lactonase N-terminal" evidence="1">
    <location>
        <begin position="9"/>
        <end position="233"/>
    </location>
</feature>
<dbReference type="InterPro" id="IPR058789">
    <property type="entry name" value="ApnL_C"/>
</dbReference>
<dbReference type="AlphaFoldDB" id="A0A178XPQ0"/>
<dbReference type="Proteomes" id="UP000094025">
    <property type="component" value="Unassembled WGS sequence"/>
</dbReference>
<feature type="domain" description="D-apionate lactonase C-terminal" evidence="3">
    <location>
        <begin position="563"/>
        <end position="636"/>
    </location>
</feature>
<proteinExistence type="predicted"/>
<gene>
    <name evidence="4" type="ORF">AU381_20075</name>
</gene>
<dbReference type="Pfam" id="PF25838">
    <property type="entry name" value="Apionate_lact_M"/>
    <property type="match status" value="1"/>
</dbReference>
<keyword evidence="5" id="KW-1185">Reference proteome</keyword>
<dbReference type="InterPro" id="IPR058788">
    <property type="entry name" value="ApnL_N"/>
</dbReference>
<evidence type="ECO:0000259" key="2">
    <source>
        <dbReference type="Pfam" id="PF25838"/>
    </source>
</evidence>
<dbReference type="Pfam" id="PF25839">
    <property type="entry name" value="Apionate_lact_C"/>
    <property type="match status" value="1"/>
</dbReference>
<dbReference type="RefSeq" id="WP_064243997.1">
    <property type="nucleotide sequence ID" value="NZ_LPUX01000064.1"/>
</dbReference>
<evidence type="ECO:0000313" key="4">
    <source>
        <dbReference type="EMBL" id="OAP36773.1"/>
    </source>
</evidence>
<feature type="domain" description="D-apionate lactonase TIM barrel" evidence="2">
    <location>
        <begin position="262"/>
        <end position="552"/>
    </location>
</feature>
<name>A0A178XPQ0_9HYPH</name>
<sequence>MTASRALLLFGTEEQEPESRRLEAGRLSAELVGGNLRTIRFSGREVLRAISFLVRDRDWGTCEAAIAELTVEQGEAATIVRYDARFRAPGGAVLDCRSTIEVLPDALIFEARFTPDRDFETARAGFAILHPIVGVAGRPATVEHGDGSIERSVFPDLIEPWQPFKDIAAITHEVTPEVAAECRMAGDVFEMEDQRNWTDGSYKTYVRPLALPWPYVLKAGETVHQAVRLSIRQTGAASPTFAPTAGAIEISLRRDQGRLPAIGIGLRPDEVSDELLDAGLIRALGARHLICHFDPEAGHGAAALRHFRQMADFSGSAVTLECFVPCRRSLDEELGDIARMVRDSGLRLASLAVSPSVDRQSTPPGSVWPECPPLEDVYAAAQGAFPEVPLGGGMFSYFTELNRKPVPADRLSYVTHCTNPIVHAADDSSVMQTFEALRDVTRSVRAIYGDKPYRIGPSTIAMRHNPYGSTTKDNPSGKRIAMANRDPRHNALFGAAWTLAYAATVAGAELEVLTLSTLAGPFGLVAGAGEPVKEGQPRPLFHVLRWLSQLSGGRRIAVATSAPDRVLGLGADLVGATILLFANLTPDPQTVTLAEPGMRRLILLDEGWLREGAREPEARAHAGAGIVLPAYAVARIDISNRSATAG</sequence>
<dbReference type="Pfam" id="PF25837">
    <property type="entry name" value="Apionate_lact_N"/>
    <property type="match status" value="1"/>
</dbReference>
<comment type="caution">
    <text evidence="4">The sequence shown here is derived from an EMBL/GenBank/DDBJ whole genome shotgun (WGS) entry which is preliminary data.</text>
</comment>
<dbReference type="InterPro" id="IPR058787">
    <property type="entry name" value="ApnL_M"/>
</dbReference>
<evidence type="ECO:0000259" key="3">
    <source>
        <dbReference type="Pfam" id="PF25839"/>
    </source>
</evidence>
<dbReference type="STRING" id="1472378.AU381_20075"/>
<organism evidence="4 5">
    <name type="scientific">Sinorhizobium glycinis</name>
    <dbReference type="NCBI Taxonomy" id="1472378"/>
    <lineage>
        <taxon>Bacteria</taxon>
        <taxon>Pseudomonadati</taxon>
        <taxon>Pseudomonadota</taxon>
        <taxon>Alphaproteobacteria</taxon>
        <taxon>Hyphomicrobiales</taxon>
        <taxon>Rhizobiaceae</taxon>
        <taxon>Sinorhizobium/Ensifer group</taxon>
        <taxon>Sinorhizobium</taxon>
    </lineage>
</organism>
<dbReference type="EMBL" id="LPUX01000064">
    <property type="protein sequence ID" value="OAP36773.1"/>
    <property type="molecule type" value="Genomic_DNA"/>
</dbReference>
<evidence type="ECO:0000313" key="5">
    <source>
        <dbReference type="Proteomes" id="UP000094025"/>
    </source>
</evidence>
<protein>
    <submittedName>
        <fullName evidence="4">Uncharacterized protein</fullName>
    </submittedName>
</protein>